<name>A0A8K0VWR1_9PLEO</name>
<feature type="region of interest" description="Disordered" evidence="1">
    <location>
        <begin position="174"/>
        <end position="203"/>
    </location>
</feature>
<evidence type="ECO:0000313" key="3">
    <source>
        <dbReference type="Proteomes" id="UP000813461"/>
    </source>
</evidence>
<evidence type="ECO:0000256" key="1">
    <source>
        <dbReference type="SAM" id="MobiDB-lite"/>
    </source>
</evidence>
<accession>A0A8K0VWR1</accession>
<keyword evidence="3" id="KW-1185">Reference proteome</keyword>
<evidence type="ECO:0000313" key="2">
    <source>
        <dbReference type="EMBL" id="KAH7083809.1"/>
    </source>
</evidence>
<comment type="caution">
    <text evidence="2">The sequence shown here is derived from an EMBL/GenBank/DDBJ whole genome shotgun (WGS) entry which is preliminary data.</text>
</comment>
<dbReference type="AlphaFoldDB" id="A0A8K0VWR1"/>
<sequence length="203" mass="23519">MSFGNMSFNDRYEPKLRDHVSKILFKLPNNATPLETQHFLDNIDYLLAGSDFRHTKFWGRVPRSPEVAIFDGHNPQCFHKFELEILNLAEEEAATHTAGYRARILVARDVTFEGQPIGTEADALIDLYNEVERAAETHREARRLRYDQAPKKEPRTYAEKVQAFLRDKREGYLRAKEQTAAQEREMIRNTEGPGRESVKMHAS</sequence>
<dbReference type="Proteomes" id="UP000813461">
    <property type="component" value="Unassembled WGS sequence"/>
</dbReference>
<organism evidence="2 3">
    <name type="scientific">Paraphoma chrysanthemicola</name>
    <dbReference type="NCBI Taxonomy" id="798071"/>
    <lineage>
        <taxon>Eukaryota</taxon>
        <taxon>Fungi</taxon>
        <taxon>Dikarya</taxon>
        <taxon>Ascomycota</taxon>
        <taxon>Pezizomycotina</taxon>
        <taxon>Dothideomycetes</taxon>
        <taxon>Pleosporomycetidae</taxon>
        <taxon>Pleosporales</taxon>
        <taxon>Pleosporineae</taxon>
        <taxon>Phaeosphaeriaceae</taxon>
        <taxon>Paraphoma</taxon>
    </lineage>
</organism>
<protein>
    <submittedName>
        <fullName evidence="2">Uncharacterized protein</fullName>
    </submittedName>
</protein>
<proteinExistence type="predicted"/>
<gene>
    <name evidence="2" type="ORF">FB567DRAFT_550837</name>
</gene>
<reference evidence="2" key="1">
    <citation type="journal article" date="2021" name="Nat. Commun.">
        <title>Genetic determinants of endophytism in the Arabidopsis root mycobiome.</title>
        <authorList>
            <person name="Mesny F."/>
            <person name="Miyauchi S."/>
            <person name="Thiergart T."/>
            <person name="Pickel B."/>
            <person name="Atanasova L."/>
            <person name="Karlsson M."/>
            <person name="Huettel B."/>
            <person name="Barry K.W."/>
            <person name="Haridas S."/>
            <person name="Chen C."/>
            <person name="Bauer D."/>
            <person name="Andreopoulos W."/>
            <person name="Pangilinan J."/>
            <person name="LaButti K."/>
            <person name="Riley R."/>
            <person name="Lipzen A."/>
            <person name="Clum A."/>
            <person name="Drula E."/>
            <person name="Henrissat B."/>
            <person name="Kohler A."/>
            <person name="Grigoriev I.V."/>
            <person name="Martin F.M."/>
            <person name="Hacquard S."/>
        </authorList>
    </citation>
    <scope>NUCLEOTIDE SEQUENCE</scope>
    <source>
        <strain evidence="2">MPI-SDFR-AT-0120</strain>
    </source>
</reference>
<dbReference type="EMBL" id="JAGMVJ010000013">
    <property type="protein sequence ID" value="KAH7083809.1"/>
    <property type="molecule type" value="Genomic_DNA"/>
</dbReference>